<dbReference type="EnsemblMetazoa" id="XM_001201724">
    <property type="protein sequence ID" value="XP_001201724"/>
    <property type="gene ID" value="LOC764983"/>
</dbReference>
<dbReference type="InParanoid" id="A0A7M7LIQ8"/>
<comment type="similarity">
    <text evidence="1">Belongs to the BLOC1S2 family.</text>
</comment>
<dbReference type="GO" id="GO:0016197">
    <property type="term" value="P:endosomal transport"/>
    <property type="evidence" value="ECO:0000318"/>
    <property type="project" value="GO_Central"/>
</dbReference>
<accession>A0A7M7LIQ8</accession>
<reference evidence="4" key="1">
    <citation type="submission" date="2015-02" db="EMBL/GenBank/DDBJ databases">
        <title>Genome sequencing for Strongylocentrotus purpuratus.</title>
        <authorList>
            <person name="Murali S."/>
            <person name="Liu Y."/>
            <person name="Vee V."/>
            <person name="English A."/>
            <person name="Wang M."/>
            <person name="Skinner E."/>
            <person name="Han Y."/>
            <person name="Muzny D.M."/>
            <person name="Worley K.C."/>
            <person name="Gibbs R.A."/>
        </authorList>
    </citation>
    <scope>NUCLEOTIDE SEQUENCE</scope>
</reference>
<dbReference type="Proteomes" id="UP000007110">
    <property type="component" value="Unassembled WGS sequence"/>
</dbReference>
<keyword evidence="4" id="KW-1185">Reference proteome</keyword>
<dbReference type="PANTHER" id="PTHR46479">
    <property type="entry name" value="BIOGENESIS OF LYSOSOME-RELATED ORGANELLES COMPLEX 1 SUBUNIT 2"/>
    <property type="match status" value="1"/>
</dbReference>
<reference evidence="3" key="2">
    <citation type="submission" date="2021-01" db="UniProtKB">
        <authorList>
            <consortium name="EnsemblMetazoa"/>
        </authorList>
    </citation>
    <scope>IDENTIFICATION</scope>
</reference>
<feature type="region of interest" description="Disordered" evidence="2">
    <location>
        <begin position="26"/>
        <end position="65"/>
    </location>
</feature>
<dbReference type="InterPro" id="IPR019269">
    <property type="entry name" value="BLOC1_su2"/>
</dbReference>
<name>A0A7M7LIQ8_STRPU</name>
<dbReference type="FunCoup" id="A0A7M7LIQ8">
    <property type="interactions" value="133"/>
</dbReference>
<dbReference type="GeneID" id="764983"/>
<evidence type="ECO:0000313" key="3">
    <source>
        <dbReference type="EnsemblMetazoa" id="XP_001201724"/>
    </source>
</evidence>
<organism evidence="3 4">
    <name type="scientific">Strongylocentrotus purpuratus</name>
    <name type="common">Purple sea urchin</name>
    <dbReference type="NCBI Taxonomy" id="7668"/>
    <lineage>
        <taxon>Eukaryota</taxon>
        <taxon>Metazoa</taxon>
        <taxon>Echinodermata</taxon>
        <taxon>Eleutherozoa</taxon>
        <taxon>Echinozoa</taxon>
        <taxon>Echinoidea</taxon>
        <taxon>Euechinoidea</taxon>
        <taxon>Echinacea</taxon>
        <taxon>Camarodonta</taxon>
        <taxon>Echinidea</taxon>
        <taxon>Strongylocentrotidae</taxon>
        <taxon>Strongylocentrotus</taxon>
    </lineage>
</organism>
<dbReference type="PANTHER" id="PTHR46479:SF1">
    <property type="entry name" value="BIOGENESIS OF LYSOSOME-RELATED ORGANELLES COMPLEX 1 SUBUNIT 2"/>
    <property type="match status" value="1"/>
</dbReference>
<proteinExistence type="inferred from homology"/>
<dbReference type="GO" id="GO:0043015">
    <property type="term" value="F:gamma-tubulin binding"/>
    <property type="evidence" value="ECO:0000318"/>
    <property type="project" value="GO_Central"/>
</dbReference>
<dbReference type="RefSeq" id="XP_001201724.2">
    <property type="nucleotide sequence ID" value="XM_001201724.4"/>
</dbReference>
<evidence type="ECO:0000313" key="4">
    <source>
        <dbReference type="Proteomes" id="UP000007110"/>
    </source>
</evidence>
<dbReference type="GO" id="GO:0032418">
    <property type="term" value="P:lysosome localization"/>
    <property type="evidence" value="ECO:0000318"/>
    <property type="project" value="GO_Central"/>
</dbReference>
<evidence type="ECO:0000256" key="2">
    <source>
        <dbReference type="SAM" id="MobiDB-lite"/>
    </source>
</evidence>
<dbReference type="Pfam" id="PF10046">
    <property type="entry name" value="BLOC1_2"/>
    <property type="match status" value="1"/>
</dbReference>
<dbReference type="CTD" id="282991"/>
<dbReference type="OMA" id="PMMQQID"/>
<evidence type="ECO:0008006" key="5">
    <source>
        <dbReference type="Google" id="ProtNLM"/>
    </source>
</evidence>
<evidence type="ECO:0000256" key="1">
    <source>
        <dbReference type="ARBA" id="ARBA00008468"/>
    </source>
</evidence>
<dbReference type="GO" id="GO:0099078">
    <property type="term" value="C:BORC complex"/>
    <property type="evidence" value="ECO:0000318"/>
    <property type="project" value="GO_Central"/>
</dbReference>
<dbReference type="GO" id="GO:0031083">
    <property type="term" value="C:BLOC-1 complex"/>
    <property type="evidence" value="ECO:0000318"/>
    <property type="project" value="GO_Central"/>
</dbReference>
<dbReference type="GO" id="GO:0000930">
    <property type="term" value="C:gamma-tubulin complex"/>
    <property type="evidence" value="ECO:0000318"/>
    <property type="project" value="GO_Central"/>
</dbReference>
<dbReference type="OrthoDB" id="244061at2759"/>
<sequence length="189" mass="20961">MHTLYVNCIDLTVSAVIMSVKQSSSETAEAVEGTKAGDGSSSSVPEARHVASTLPEPEENKRRVSTDAAVETAQEVKAEENADIAELTRDMFQKMTAYLQGDLSVTAEDYKLLEQMNLVTSKKYADMRNIALQIGDSMTGLQSKYQSLQPYLDQIDQVEESVTSLEQAALRLDAYSKRLEAKFKQLEKR</sequence>
<protein>
    <recommendedName>
        <fullName evidence="5">Biogenesis of lysosome-related organelles complex 1 subunit 2</fullName>
    </recommendedName>
</protein>
<dbReference type="AlphaFoldDB" id="A0A7M7LIQ8"/>
<dbReference type="KEGG" id="spu:764983"/>